<dbReference type="Gene3D" id="3.30.420.10">
    <property type="entry name" value="Ribonuclease H-like superfamily/Ribonuclease H"/>
    <property type="match status" value="3"/>
</dbReference>
<dbReference type="InterPro" id="IPR041383">
    <property type="entry name" value="RuvC_III"/>
</dbReference>
<gene>
    <name evidence="12 15" type="primary">cas9</name>
    <name evidence="15" type="ORF">DU508_15580</name>
</gene>
<dbReference type="EMBL" id="QPKV01000006">
    <property type="protein sequence ID" value="RDC55689.1"/>
    <property type="molecule type" value="Genomic_DNA"/>
</dbReference>
<dbReference type="Pfam" id="PF13395">
    <property type="entry name" value="HNH_4"/>
    <property type="match status" value="1"/>
</dbReference>
<evidence type="ECO:0000259" key="14">
    <source>
        <dbReference type="PROSITE" id="PS51749"/>
    </source>
</evidence>
<evidence type="ECO:0000256" key="5">
    <source>
        <dbReference type="ARBA" id="ARBA00022801"/>
    </source>
</evidence>
<feature type="domain" description="HNH Cas9-type" evidence="14">
    <location>
        <begin position="560"/>
        <end position="741"/>
    </location>
</feature>
<dbReference type="PROSITE" id="PS51749">
    <property type="entry name" value="HNH_CAS9"/>
    <property type="match status" value="1"/>
</dbReference>
<reference evidence="15 16" key="1">
    <citation type="submission" date="2018-07" db="EMBL/GenBank/DDBJ databases">
        <title>Pedobacter sp. nov., isolated from soil.</title>
        <authorList>
            <person name="Zhou L.Y."/>
            <person name="Du Z.J."/>
        </authorList>
    </citation>
    <scope>NUCLEOTIDE SEQUENCE [LARGE SCALE GENOMIC DNA]</scope>
    <source>
        <strain evidence="15 16">JDX94</strain>
    </source>
</reference>
<evidence type="ECO:0000256" key="6">
    <source>
        <dbReference type="ARBA" id="ARBA00022842"/>
    </source>
</evidence>
<dbReference type="NCBIfam" id="TIGR01865">
    <property type="entry name" value="cas_Csn1"/>
    <property type="match status" value="1"/>
</dbReference>
<accession>A0A369PYC8</accession>
<evidence type="ECO:0000256" key="12">
    <source>
        <dbReference type="HAMAP-Rule" id="MF_01480"/>
    </source>
</evidence>
<dbReference type="GO" id="GO:0003723">
    <property type="term" value="F:RNA binding"/>
    <property type="evidence" value="ECO:0007669"/>
    <property type="project" value="UniProtKB-UniRule"/>
</dbReference>
<organism evidence="15 16">
    <name type="scientific">Pedobacter chinensis</name>
    <dbReference type="NCBI Taxonomy" id="2282421"/>
    <lineage>
        <taxon>Bacteria</taxon>
        <taxon>Pseudomonadati</taxon>
        <taxon>Bacteroidota</taxon>
        <taxon>Sphingobacteriia</taxon>
        <taxon>Sphingobacteriales</taxon>
        <taxon>Sphingobacteriaceae</taxon>
        <taxon>Pedobacter</taxon>
    </lineage>
</organism>
<comment type="similarity">
    <text evidence="12">Belongs to the CRISPR-associated Cas9 family.</text>
</comment>
<protein>
    <recommendedName>
        <fullName evidence="12">CRISPR-associated endonuclease Cas9</fullName>
        <ecNumber evidence="12">3.1.-.-</ecNumber>
    </recommendedName>
</protein>
<comment type="caution">
    <text evidence="15">The sequence shown here is derived from an EMBL/GenBank/DDBJ whole genome shotgun (WGS) entry which is preliminary data.</text>
</comment>
<feature type="binding site" evidence="12">
    <location>
        <position position="8"/>
    </location>
    <ligand>
        <name>Mg(2+)</name>
        <dbReference type="ChEBI" id="CHEBI:18420"/>
        <label>2</label>
    </ligand>
</feature>
<keyword evidence="7 12" id="KW-0694">RNA-binding</keyword>
<keyword evidence="4 12" id="KW-0255">Endonuclease</keyword>
<feature type="binding site" evidence="12">
    <location>
        <position position="556"/>
    </location>
    <ligand>
        <name>Mg(2+)</name>
        <dbReference type="ChEBI" id="CHEBI:18420"/>
        <label>2</label>
    </ligand>
</feature>
<feature type="binding site" evidence="12">
    <location>
        <position position="8"/>
    </location>
    <ligand>
        <name>Mg(2+)</name>
        <dbReference type="ChEBI" id="CHEBI:18420"/>
        <label>1</label>
    </ligand>
</feature>
<dbReference type="RefSeq" id="WP_115403726.1">
    <property type="nucleotide sequence ID" value="NZ_QPKV01000006.1"/>
</dbReference>
<evidence type="ECO:0000256" key="8">
    <source>
        <dbReference type="ARBA" id="ARBA00023118"/>
    </source>
</evidence>
<feature type="binding site" evidence="12">
    <location>
        <position position="552"/>
    </location>
    <ligand>
        <name>Mg(2+)</name>
        <dbReference type="ChEBI" id="CHEBI:18420"/>
        <label>1</label>
    </ligand>
</feature>
<dbReference type="Proteomes" id="UP000253961">
    <property type="component" value="Unassembled WGS sequence"/>
</dbReference>
<proteinExistence type="inferred from homology"/>
<feature type="compositionally biased region" description="Basic and acidic residues" evidence="13">
    <location>
        <begin position="56"/>
        <end position="71"/>
    </location>
</feature>
<feature type="binding site" evidence="12">
    <location>
        <position position="828"/>
    </location>
    <ligand>
        <name>Mg(2+)</name>
        <dbReference type="ChEBI" id="CHEBI:18420"/>
        <label>2</label>
    </ligand>
</feature>
<evidence type="ECO:0000313" key="15">
    <source>
        <dbReference type="EMBL" id="RDC55689.1"/>
    </source>
</evidence>
<keyword evidence="10" id="KW-0464">Manganese</keyword>
<evidence type="ECO:0000256" key="7">
    <source>
        <dbReference type="ARBA" id="ARBA00022884"/>
    </source>
</evidence>
<sequence>MKKILGLDLGTNSIGWALIEVDENNIPIRIIAMGSRIIPLDADARDQFQKGQAISKNKDRTTARTQRKGYDRKQLKKSDDFKYSLKKILEKLNIFPTEELLKLPSLDLWKLRSDAVSDIEDITPEQLGRILYMLNQKRGYKSARSEANADKKDTDYVAEVKGRYTELKEQNKTLGQHFFDELHLAHQNNTYFRVKEKVYPREAYIEEFDAIINAQKLKHPFLTDEIIHTLRNEIIYYQRKLKSQKGLVSICEFEGFETTYFDKKTQQDKTIFTGPKVAPRTSPLFQLCKIWEVVNNISIKTKNPEGSKYKWGDRIPTIEEKQIIANYLSVNENLSFAELLKILGLKKEQVYANKQILKGIQGNITYSAIHKIIGNSEYLKFDTQTIPSKHSAILVDKKTGEILDERDSVELSSDLEQEPFYQLWHTIYSIKELDECKNALVKRFNFDEEIAEKLSRIDFNKQAFGNKSNKAMRKMLPYLMLGYNQSDAESFAGYNRRLTKEEKSKNILDERLQLLSKNSLRQPVVEKILNQMINVVNAIIEKYGKPYEIRVELARELKQSKDEREDADKQNGFNKKLNELVMTKLAELGLPTTKRYIQKYKFIFPAKDKNWKEAQTANQCIYCGETFNLAEALSGDNFDVDHIVPKALLFDDSQTNKVLVHRNCNSTKTNHTAYDYISKKGSEALNDYVTRVDEWFKRGIISYGKMQRLKVSFEEYQERKKVGKETEADKKIWENFIDRQLRETAYIARKAKEILGKICHNVTSTEGNVTAKLRQLWGWDDVLMNLQLPKYREIGQTQLKEWTSDRGNRKHQKEEITNWTKRDDHRHHAIDALVIACTQQGFIQRINTLSSSETKDEMQKEIDSAKKKYGENYDEKILSEKNEIIKGQKEKNNQLNIYLISQRPENFTTKYIEQEADKILVSFKAGKKVATISKFKAIGKNETTGVIVPRGALHEQFVYGKIKTIAKDFKTGLLIKYPIKYLFENPSLIAEPTIKTKVEERLNDFEGNIKKSIESLKRAPIYLDLAKTILLTSSHCYKDEFVIKYKITDLKKDDVKYIIDEKVKHLVQARLDAHNGKEKEAFKDTLWFNENKKIPILTVRCFTGLSAVEAIKKDENGKEIGFAKTGNNHHIAIYRNSEGKQIQHLCTFWHAVERKKFRVPYIINNTNSLWNDLLDKDVPQAFLDKLPADNLELQFSMQQNEMFVLGLSKEEFDEAVQQNNKALLSKNLYLVWSLSENNYWFRHHVETKNSDLKNISGVKESKRLYNIRSIGALNELNPIKVRLNHLGEITKIGEGGKYKASEDNLL</sequence>
<evidence type="ECO:0000256" key="3">
    <source>
        <dbReference type="ARBA" id="ARBA00022723"/>
    </source>
</evidence>
<dbReference type="GO" id="GO:0046872">
    <property type="term" value="F:metal ion binding"/>
    <property type="evidence" value="ECO:0007669"/>
    <property type="project" value="UniProtKB-UniRule"/>
</dbReference>
<comment type="cofactor">
    <cofactor evidence="1 12">
        <name>Mg(2+)</name>
        <dbReference type="ChEBI" id="CHEBI:18420"/>
    </cofactor>
</comment>
<feature type="active site" description="Proton acceptor for HNH nuclease domain" evidence="12">
    <location>
        <position position="642"/>
    </location>
</feature>
<name>A0A369PYC8_9SPHI</name>
<feature type="region of interest" description="Disordered" evidence="13">
    <location>
        <begin position="49"/>
        <end position="71"/>
    </location>
</feature>
<evidence type="ECO:0000313" key="16">
    <source>
        <dbReference type="Proteomes" id="UP000253961"/>
    </source>
</evidence>
<keyword evidence="9 12" id="KW-0238">DNA-binding</keyword>
<dbReference type="InterPro" id="IPR003615">
    <property type="entry name" value="HNH_nuc"/>
</dbReference>
<keyword evidence="2 12" id="KW-0540">Nuclease</keyword>
<dbReference type="OrthoDB" id="9777169at2"/>
<dbReference type="InterPro" id="IPR033114">
    <property type="entry name" value="HNH_CAS9"/>
</dbReference>
<evidence type="ECO:0000256" key="1">
    <source>
        <dbReference type="ARBA" id="ARBA00001946"/>
    </source>
</evidence>
<keyword evidence="6 12" id="KW-0460">Magnesium</keyword>
<dbReference type="SMART" id="SM00507">
    <property type="entry name" value="HNHc"/>
    <property type="match status" value="1"/>
</dbReference>
<feature type="binding site" evidence="12">
    <location>
        <position position="556"/>
    </location>
    <ligand>
        <name>Mg(2+)</name>
        <dbReference type="ChEBI" id="CHEBI:18420"/>
        <label>1</label>
    </ligand>
</feature>
<comment type="domain">
    <text evidence="12">Has 2 endonuclease domains. The discontinuous RuvC-like domain cleaves the target DNA noncomplementary to crRNA while the HNH nuclease domain cleaves the target DNA complementary to crRNA.</text>
</comment>
<dbReference type="InterPro" id="IPR028629">
    <property type="entry name" value="Cas9"/>
</dbReference>
<dbReference type="GO" id="GO:0003677">
    <property type="term" value="F:DNA binding"/>
    <property type="evidence" value="ECO:0007669"/>
    <property type="project" value="UniProtKB-UniRule"/>
</dbReference>
<evidence type="ECO:0000256" key="4">
    <source>
        <dbReference type="ARBA" id="ARBA00022759"/>
    </source>
</evidence>
<dbReference type="EC" id="3.1.-.-" evidence="12"/>
<dbReference type="Pfam" id="PF18541">
    <property type="entry name" value="RuvC_III"/>
    <property type="match status" value="1"/>
</dbReference>
<evidence type="ECO:0000256" key="9">
    <source>
        <dbReference type="ARBA" id="ARBA00023125"/>
    </source>
</evidence>
<dbReference type="InterPro" id="IPR036397">
    <property type="entry name" value="RNaseH_sf"/>
</dbReference>
<evidence type="ECO:0000256" key="11">
    <source>
        <dbReference type="ARBA" id="ARBA00046380"/>
    </source>
</evidence>
<feature type="active site" description="For RuvC-like nuclease domain" evidence="12">
    <location>
        <position position="8"/>
    </location>
</feature>
<evidence type="ECO:0000256" key="10">
    <source>
        <dbReference type="ARBA" id="ARBA00023211"/>
    </source>
</evidence>
<dbReference type="GO" id="GO:0004519">
    <property type="term" value="F:endonuclease activity"/>
    <property type="evidence" value="ECO:0007669"/>
    <property type="project" value="UniProtKB-UniRule"/>
</dbReference>
<keyword evidence="5 12" id="KW-0378">Hydrolase</keyword>
<comment type="function">
    <text evidence="12">CRISPR (clustered regularly interspaced short palindromic repeat) is an adaptive immune system that provides protection against mobile genetic elements (viruses, transposable elements and conjugative plasmids). CRISPR clusters contain spacers, sequences complementary to antecedent mobile elements, and target invading nucleic acids. CRISPR clusters are transcribed and processed into CRISPR RNA (crRNA). In type II CRISPR systems correct processing of pre-crRNA requires a trans-encoded small RNA (tracrRNA), endogenous ribonuclease 3 (rnc) and this protein. The tracrRNA serves as a guide for ribonuclease 3-aided processing of pre-crRNA. Subsequently Cas9/crRNA/tracrRNA endonucleolytically cleaves linear or circular dsDNA target complementary to the spacer; Cas9 is inactive in the absence of the 2 guide RNAs (gRNA). Cas9 recognizes the protospacer adjacent motif (PAM) in the CRISPR repeat sequences to help distinguish self versus nonself, as targets within the bacterial CRISPR locus do not have PAMs. PAM recognition is also required for catalytic activity.</text>
</comment>
<dbReference type="HAMAP" id="MF_01480">
    <property type="entry name" value="Cas9"/>
    <property type="match status" value="1"/>
</dbReference>
<dbReference type="GO" id="GO:0016787">
    <property type="term" value="F:hydrolase activity"/>
    <property type="evidence" value="ECO:0007669"/>
    <property type="project" value="UniProtKB-KW"/>
</dbReference>
<evidence type="ECO:0000256" key="2">
    <source>
        <dbReference type="ARBA" id="ARBA00022722"/>
    </source>
</evidence>
<comment type="subunit">
    <text evidence="11 12">Monomer. Binds crRNA and tracrRNA.</text>
</comment>
<dbReference type="GO" id="GO:0051607">
    <property type="term" value="P:defense response to virus"/>
    <property type="evidence" value="ECO:0007669"/>
    <property type="project" value="UniProtKB-UniRule"/>
</dbReference>
<keyword evidence="3 12" id="KW-0479">Metal-binding</keyword>
<evidence type="ECO:0000256" key="13">
    <source>
        <dbReference type="SAM" id="MobiDB-lite"/>
    </source>
</evidence>
<keyword evidence="16" id="KW-1185">Reference proteome</keyword>
<dbReference type="GO" id="GO:0043571">
    <property type="term" value="P:maintenance of CRISPR repeat elements"/>
    <property type="evidence" value="ECO:0007669"/>
    <property type="project" value="UniProtKB-UniRule"/>
</dbReference>
<keyword evidence="8 12" id="KW-0051">Antiviral defense</keyword>